<dbReference type="RefSeq" id="WP_010847783.1">
    <property type="nucleotide sequence ID" value="NC_014228.1"/>
</dbReference>
<dbReference type="InterPro" id="IPR025612">
    <property type="entry name" value="YqjK"/>
</dbReference>
<dbReference type="Pfam" id="PF13997">
    <property type="entry name" value="YqjK"/>
    <property type="match status" value="1"/>
</dbReference>
<evidence type="ECO:0000313" key="2">
    <source>
        <dbReference type="Proteomes" id="UP000008075"/>
    </source>
</evidence>
<dbReference type="GeneID" id="24902269"/>
<keyword evidence="2" id="KW-1185">Reference proteome</keyword>
<dbReference type="HOGENOM" id="CLU_170945_0_0_6"/>
<dbReference type="EMBL" id="FN667742">
    <property type="protein sequence ID" value="CBJ92176.1"/>
    <property type="molecule type" value="Genomic_DNA"/>
</dbReference>
<gene>
    <name evidence="1" type="ordered locus">XNC1_4151</name>
</gene>
<protein>
    <recommendedName>
        <fullName evidence="3">Cell division protein FtsH</fullName>
    </recommendedName>
</protein>
<name>D3VDD6_XENNA</name>
<sequence>MNKSRHHQRKSLLLKEIRQQRQALSDCGQHWLEITQSYDKGWQTLLTFKPYVAIGSGIALLYGLRHPKKLYRWSHQMISILEIIRIVRNLLDK</sequence>
<dbReference type="KEGG" id="xne:XNC1_4151"/>
<dbReference type="Proteomes" id="UP000008075">
    <property type="component" value="Chromosome"/>
</dbReference>
<evidence type="ECO:0000313" key="1">
    <source>
        <dbReference type="EMBL" id="CBJ92176.1"/>
    </source>
</evidence>
<accession>D3VDD6</accession>
<proteinExistence type="predicted"/>
<reference evidence="1 2" key="1">
    <citation type="journal article" date="2011" name="PLoS ONE">
        <title>The entomopathogenic bacterial endosymbionts xenorhabdus and photorhabdus: convergent lifestyles from divergent genomes.</title>
        <authorList>
            <person name="Chaston J.M."/>
            <person name="Suen G."/>
            <person name="Tucker S.L."/>
            <person name="Andersen A.W."/>
            <person name="Bhasin A."/>
            <person name="Bode E."/>
            <person name="Bode H.B."/>
            <person name="Brachmann A.O."/>
            <person name="Cowles C.E."/>
            <person name="Cowles K.N."/>
            <person name="Darby C."/>
            <person name="de Leon L."/>
            <person name="Drace K."/>
            <person name="Du Z."/>
            <person name="Givaudan A."/>
            <person name="Herbert Tran E.E."/>
            <person name="Jewell K.A."/>
            <person name="Knack J.J."/>
            <person name="Krasomil-Osterfeld K.C."/>
            <person name="Kukor R."/>
            <person name="Lanois A."/>
            <person name="Latreille P."/>
            <person name="Leimgruber N.K."/>
            <person name="Lipke C.M."/>
            <person name="Liu R."/>
            <person name="Lu X."/>
            <person name="Martens E.C."/>
            <person name="Marri P.R."/>
            <person name="Medigue C."/>
            <person name="Menard M.L."/>
            <person name="Miller N.M."/>
            <person name="Morales-Soto N."/>
            <person name="Norton S."/>
            <person name="Ogier J.C."/>
            <person name="Orchard S.S."/>
            <person name="Park D."/>
            <person name="Park Y."/>
            <person name="Qurollo B.A."/>
            <person name="Sugar D.R."/>
            <person name="Richards G.R."/>
            <person name="Rouy Z."/>
            <person name="Slominski B."/>
            <person name="Slominski K."/>
            <person name="Snyder H."/>
            <person name="Tjaden B.C."/>
            <person name="van der Hoeven R."/>
            <person name="Welch R.D."/>
            <person name="Wheeler C."/>
            <person name="Xiang B."/>
            <person name="Barbazuk B."/>
            <person name="Gaudriault S."/>
            <person name="Goodner B."/>
            <person name="Slater S.C."/>
            <person name="Forst S."/>
            <person name="Goldman B.S."/>
            <person name="Goodrich-Blair H."/>
        </authorList>
    </citation>
    <scope>NUCLEOTIDE SEQUENCE [LARGE SCALE GENOMIC DNA]</scope>
    <source>
        <strain evidence="2">ATCC 19061 / DSM 3370 / CCUG 14189 / LMG 1036 / NCIMB 9965 / AN6</strain>
    </source>
</reference>
<evidence type="ECO:0008006" key="3">
    <source>
        <dbReference type="Google" id="ProtNLM"/>
    </source>
</evidence>
<organism evidence="1 2">
    <name type="scientific">Xenorhabdus nematophila (strain ATCC 19061 / DSM 3370 / CCUG 14189 / LMG 1036 / NCIMB 9965 / AN6)</name>
    <dbReference type="NCBI Taxonomy" id="406817"/>
    <lineage>
        <taxon>Bacteria</taxon>
        <taxon>Pseudomonadati</taxon>
        <taxon>Pseudomonadota</taxon>
        <taxon>Gammaproteobacteria</taxon>
        <taxon>Enterobacterales</taxon>
        <taxon>Morganellaceae</taxon>
        <taxon>Xenorhabdus</taxon>
    </lineage>
</organism>
<dbReference type="AlphaFoldDB" id="D3VDD6"/>
<dbReference type="eggNOG" id="ENOG5032ZVT">
    <property type="taxonomic scope" value="Bacteria"/>
</dbReference>
<dbReference type="STRING" id="406817.XNC1_4151"/>